<dbReference type="GO" id="GO:0016757">
    <property type="term" value="F:glycosyltransferase activity"/>
    <property type="evidence" value="ECO:0007669"/>
    <property type="project" value="UniProtKB-ARBA"/>
</dbReference>
<dbReference type="Gene3D" id="3.40.50.2000">
    <property type="entry name" value="Glycogen Phosphorylase B"/>
    <property type="match status" value="2"/>
</dbReference>
<evidence type="ECO:0000313" key="4">
    <source>
        <dbReference type="EMBL" id="TDT85558.1"/>
    </source>
</evidence>
<dbReference type="RefSeq" id="WP_066802784.1">
    <property type="nucleotide sequence ID" value="NZ_CP014206.1"/>
</dbReference>
<dbReference type="OrthoDB" id="9767517at2"/>
<dbReference type="InterPro" id="IPR028098">
    <property type="entry name" value="Glyco_trans_4-like_N"/>
</dbReference>
<name>A0A126QN29_9BACT</name>
<dbReference type="GO" id="GO:0009103">
    <property type="term" value="P:lipopolysaccharide biosynthetic process"/>
    <property type="evidence" value="ECO:0007669"/>
    <property type="project" value="TreeGrafter"/>
</dbReference>
<dbReference type="Pfam" id="PF13692">
    <property type="entry name" value="Glyco_trans_1_4"/>
    <property type="match status" value="1"/>
</dbReference>
<sequence>MKEVIVNALPMTVVGTGIGRFQRGLAGALAGGLGEDACGVRPVWFTGNAVSPIPPEPGPPGWLERVGRLLWRMPWPVAYGARLARHVVTERRFAGASRGFDVYHEAGYFPFVNGAARTVLTVHDLSLLLHPEFHPRERVRYFNRYFKDRLALAHAFCAVSEFTRRQMVEHLKLDPARIRVTAPGVDPVLFNEGDDPQARSLLDRAGTPERYVLFVGTGDPRKNADLAVAALAGTRSRLPLVTVGWAGWAAPPVGSRGRVDLGYVSDRLLAQLYRSAALLVVPSDYEGFGLPVIEAMACGCPVVVADAGALPETGGEAALVVPDVRDAAGFAACMDRIIECPEEGERLRALGFERAERFTWTRTARETTAAWLD</sequence>
<protein>
    <submittedName>
        <fullName evidence="4">Alpha-1,3-rhamnosyl/mannosyltransferase</fullName>
    </submittedName>
</protein>
<feature type="domain" description="Glycosyltransferase subfamily 4-like N-terminal" evidence="2">
    <location>
        <begin position="39"/>
        <end position="187"/>
    </location>
</feature>
<proteinExistence type="predicted"/>
<evidence type="ECO:0000313" key="3">
    <source>
        <dbReference type="EMBL" id="AMK11294.1"/>
    </source>
</evidence>
<organism evidence="4 6">
    <name type="scientific">Pseudodesulfovibrio indicus</name>
    <dbReference type="NCBI Taxonomy" id="1716143"/>
    <lineage>
        <taxon>Bacteria</taxon>
        <taxon>Pseudomonadati</taxon>
        <taxon>Thermodesulfobacteriota</taxon>
        <taxon>Desulfovibrionia</taxon>
        <taxon>Desulfovibrionales</taxon>
        <taxon>Desulfovibrionaceae</taxon>
    </lineage>
</organism>
<evidence type="ECO:0000313" key="5">
    <source>
        <dbReference type="Proteomes" id="UP000055611"/>
    </source>
</evidence>
<evidence type="ECO:0000256" key="1">
    <source>
        <dbReference type="ARBA" id="ARBA00022679"/>
    </source>
</evidence>
<dbReference type="Proteomes" id="UP000055611">
    <property type="component" value="Chromosome"/>
</dbReference>
<dbReference type="Pfam" id="PF13439">
    <property type="entry name" value="Glyco_transf_4"/>
    <property type="match status" value="1"/>
</dbReference>
<dbReference type="KEGG" id="dej:AWY79_09275"/>
<dbReference type="SUPFAM" id="SSF53756">
    <property type="entry name" value="UDP-Glycosyltransferase/glycogen phosphorylase"/>
    <property type="match status" value="1"/>
</dbReference>
<dbReference type="PANTHER" id="PTHR46401">
    <property type="entry name" value="GLYCOSYLTRANSFERASE WBBK-RELATED"/>
    <property type="match status" value="1"/>
</dbReference>
<reference evidence="4 6" key="2">
    <citation type="submission" date="2019-03" db="EMBL/GenBank/DDBJ databases">
        <title>Genomic Encyclopedia of Type Strains, Phase IV (KMG-IV): sequencing the most valuable type-strain genomes for metagenomic binning, comparative biology and taxonomic classification.</title>
        <authorList>
            <person name="Goeker M."/>
        </authorList>
    </citation>
    <scope>NUCLEOTIDE SEQUENCE [LARGE SCALE GENOMIC DNA]</scope>
    <source>
        <strain evidence="4 6">DSM 101483</strain>
    </source>
</reference>
<evidence type="ECO:0000259" key="2">
    <source>
        <dbReference type="Pfam" id="PF13439"/>
    </source>
</evidence>
<dbReference type="CDD" id="cd03809">
    <property type="entry name" value="GT4_MtfB-like"/>
    <property type="match status" value="1"/>
</dbReference>
<dbReference type="PANTHER" id="PTHR46401:SF2">
    <property type="entry name" value="GLYCOSYLTRANSFERASE WBBK-RELATED"/>
    <property type="match status" value="1"/>
</dbReference>
<dbReference type="AlphaFoldDB" id="A0A126QN29"/>
<evidence type="ECO:0000313" key="6">
    <source>
        <dbReference type="Proteomes" id="UP000295506"/>
    </source>
</evidence>
<gene>
    <name evidence="3" type="ORF">AWY79_09275</name>
    <name evidence="4" type="ORF">EDC59_11536</name>
</gene>
<keyword evidence="1" id="KW-0808">Transferase</keyword>
<dbReference type="Proteomes" id="UP000295506">
    <property type="component" value="Unassembled WGS sequence"/>
</dbReference>
<keyword evidence="5" id="KW-1185">Reference proteome</keyword>
<dbReference type="EMBL" id="CP014206">
    <property type="protein sequence ID" value="AMK11294.1"/>
    <property type="molecule type" value="Genomic_DNA"/>
</dbReference>
<reference evidence="3 5" key="1">
    <citation type="journal article" date="2016" name="Front. Microbiol.">
        <title>Genome Sequence of the Piezophilic, Mesophilic Sulfate-Reducing Bacterium Desulfovibrio indicus J2T.</title>
        <authorList>
            <person name="Cao J."/>
            <person name="Maignien L."/>
            <person name="Shao Z."/>
            <person name="Alain K."/>
            <person name="Jebbar M."/>
        </authorList>
    </citation>
    <scope>NUCLEOTIDE SEQUENCE [LARGE SCALE GENOMIC DNA]</scope>
    <source>
        <strain evidence="3 5">J2</strain>
    </source>
</reference>
<dbReference type="EMBL" id="SOBK01000015">
    <property type="protein sequence ID" value="TDT85558.1"/>
    <property type="molecule type" value="Genomic_DNA"/>
</dbReference>
<accession>A0A126QN29</accession>